<dbReference type="PANTHER" id="PTHR21596">
    <property type="entry name" value="RIBONUCLEASE P SUBUNIT P38"/>
    <property type="match status" value="1"/>
</dbReference>
<feature type="domain" description="XS" evidence="4">
    <location>
        <begin position="113"/>
        <end position="218"/>
    </location>
</feature>
<keyword evidence="2" id="KW-0943">RNA-mediated gene silencing</keyword>
<dbReference type="EMBL" id="JBBNAG010000003">
    <property type="protein sequence ID" value="KAK9149821.1"/>
    <property type="molecule type" value="Genomic_DNA"/>
</dbReference>
<evidence type="ECO:0000313" key="7">
    <source>
        <dbReference type="EMBL" id="KAK9149821.1"/>
    </source>
</evidence>
<keyword evidence="1 3" id="KW-0175">Coiled coil</keyword>
<dbReference type="Pfam" id="PF03469">
    <property type="entry name" value="XH"/>
    <property type="match status" value="1"/>
</dbReference>
<evidence type="ECO:0000256" key="2">
    <source>
        <dbReference type="ARBA" id="ARBA00023158"/>
    </source>
</evidence>
<dbReference type="Pfam" id="PF03470">
    <property type="entry name" value="zf-XS"/>
    <property type="match status" value="1"/>
</dbReference>
<dbReference type="Pfam" id="PF03468">
    <property type="entry name" value="XS"/>
    <property type="match status" value="1"/>
</dbReference>
<keyword evidence="8" id="KW-1185">Reference proteome</keyword>
<evidence type="ECO:0000259" key="4">
    <source>
        <dbReference type="Pfam" id="PF03468"/>
    </source>
</evidence>
<evidence type="ECO:0000259" key="6">
    <source>
        <dbReference type="Pfam" id="PF03470"/>
    </source>
</evidence>
<reference evidence="7 8" key="1">
    <citation type="submission" date="2024-01" db="EMBL/GenBank/DDBJ databases">
        <title>Genome assemblies of Stephania.</title>
        <authorList>
            <person name="Yang L."/>
        </authorList>
    </citation>
    <scope>NUCLEOTIDE SEQUENCE [LARGE SCALE GENOMIC DNA]</scope>
    <source>
        <strain evidence="7">JXDWG</strain>
        <tissue evidence="7">Leaf</tissue>
    </source>
</reference>
<evidence type="ECO:0000256" key="3">
    <source>
        <dbReference type="SAM" id="Coils"/>
    </source>
</evidence>
<comment type="caution">
    <text evidence="7">The sequence shown here is derived from an EMBL/GenBank/DDBJ whole genome shotgun (WGS) entry which is preliminary data.</text>
</comment>
<evidence type="ECO:0000259" key="5">
    <source>
        <dbReference type="Pfam" id="PF03469"/>
    </source>
</evidence>
<accession>A0AAP0KBZ1</accession>
<dbReference type="GO" id="GO:0080188">
    <property type="term" value="P:gene silencing by siRNA-directed DNA methylation"/>
    <property type="evidence" value="ECO:0007669"/>
    <property type="project" value="InterPro"/>
</dbReference>
<dbReference type="InterPro" id="IPR005379">
    <property type="entry name" value="FDM1-5/IDN2_XH"/>
</dbReference>
<dbReference type="PANTHER" id="PTHR21596:SF3">
    <property type="entry name" value="FACTOR OF DNA METHYLATION 1-RELATED"/>
    <property type="match status" value="1"/>
</dbReference>
<evidence type="ECO:0000313" key="8">
    <source>
        <dbReference type="Proteomes" id="UP001419268"/>
    </source>
</evidence>
<evidence type="ECO:0000256" key="1">
    <source>
        <dbReference type="ARBA" id="ARBA00023054"/>
    </source>
</evidence>
<gene>
    <name evidence="7" type="ORF">Scep_008578</name>
</gene>
<name>A0AAP0KBZ1_9MAGN</name>
<feature type="coiled-coil region" evidence="3">
    <location>
        <begin position="243"/>
        <end position="475"/>
    </location>
</feature>
<dbReference type="InterPro" id="IPR038588">
    <property type="entry name" value="XS_domain_sf"/>
</dbReference>
<proteinExistence type="predicted"/>
<dbReference type="InterPro" id="IPR005381">
    <property type="entry name" value="Znf-XS_domain"/>
</dbReference>
<dbReference type="InterPro" id="IPR005380">
    <property type="entry name" value="XS_domain"/>
</dbReference>
<dbReference type="Proteomes" id="UP001419268">
    <property type="component" value="Unassembled WGS sequence"/>
</dbReference>
<organism evidence="7 8">
    <name type="scientific">Stephania cephalantha</name>
    <dbReference type="NCBI Taxonomy" id="152367"/>
    <lineage>
        <taxon>Eukaryota</taxon>
        <taxon>Viridiplantae</taxon>
        <taxon>Streptophyta</taxon>
        <taxon>Embryophyta</taxon>
        <taxon>Tracheophyta</taxon>
        <taxon>Spermatophyta</taxon>
        <taxon>Magnoliopsida</taxon>
        <taxon>Ranunculales</taxon>
        <taxon>Menispermaceae</taxon>
        <taxon>Menispermoideae</taxon>
        <taxon>Cissampelideae</taxon>
        <taxon>Stephania</taxon>
    </lineage>
</organism>
<feature type="domain" description="Factor of DNA methylation 1-5/IDN2" evidence="5">
    <location>
        <begin position="489"/>
        <end position="619"/>
    </location>
</feature>
<dbReference type="AlphaFoldDB" id="A0AAP0KBZ1"/>
<dbReference type="Gene3D" id="3.30.70.2890">
    <property type="entry name" value="XS domain"/>
    <property type="match status" value="1"/>
</dbReference>
<protein>
    <submittedName>
        <fullName evidence="7">Uncharacterized protein</fullName>
    </submittedName>
</protein>
<dbReference type="InterPro" id="IPR045177">
    <property type="entry name" value="FDM1-5/IDN2"/>
</dbReference>
<feature type="domain" description="Zinc finger-XS" evidence="6">
    <location>
        <begin position="41"/>
        <end position="83"/>
    </location>
</feature>
<sequence length="620" mass="72466">MDSEDDSEISESEINYYVDKPYEQMRAGKYKVKISDTVFRCPFCQGKKKQDYVYKDLLQHATGVGKGSSNRSGRQKANHRALAKYLQVDLSCEPAFQEIIVKKESIPKPPQQDDLFVWPWTGIIIDHGIESRDESTSLMQKDLSKYRLAESQSKWDEENHILYTVVNFCKDWTGFKDALAFEKTFEADHLAKKDWSERKENSGPGTYGWFARADDYKSEGPIGDYLRNNKCLKTISEIVQETTQEAQNIVANLTNELDVKNEDLSEWETKYNEQTISLHRKMEEKDFLQQAYNEAMRNLQRVARERTRKILNENDSLKRELDTQRREVEERSKKLDKCHPMNGFEEEKNDVKNVSLHLASMEQKKADENVLRLVGEQKREREDALRKILELEKQLTVKQTLELEIEELKGRMRVMAHLGGDDDALVQQKMKEMEKDLEEKVEEMNDMHSLNQTLLVKERESNDELQEARKVLIENLGDMLGNRTLIGIKRMGELESKPFLNACMQKYPAEAVSKSVKLCSLWQEHVKNSKWYPFRVVSLKEGEHQAIIDTEDEKLKELRQEFGDEVYDAVVTALMEINEYNASGRYIVLELWNFREGRKATLKEVIAYVLKQIKSKRRKP</sequence>